<evidence type="ECO:0000256" key="1">
    <source>
        <dbReference type="SAM" id="MobiDB-lite"/>
    </source>
</evidence>
<dbReference type="EMBL" id="SOSA01000089">
    <property type="protein sequence ID" value="THC97031.1"/>
    <property type="molecule type" value="Genomic_DNA"/>
</dbReference>
<feature type="compositionally biased region" description="Acidic residues" evidence="1">
    <location>
        <begin position="144"/>
        <end position="155"/>
    </location>
</feature>
<reference evidence="2 3" key="1">
    <citation type="submission" date="2019-03" db="EMBL/GenBank/DDBJ databases">
        <title>The genome sequence of a newly discovered highly antifungal drug resistant Aspergillus species, Aspergillus tanneri NIH 1004.</title>
        <authorList>
            <person name="Mounaud S."/>
            <person name="Singh I."/>
            <person name="Joardar V."/>
            <person name="Pakala S."/>
            <person name="Pakala S."/>
            <person name="Venepally P."/>
            <person name="Hoover J."/>
            <person name="Nierman W."/>
            <person name="Chung J."/>
            <person name="Losada L."/>
        </authorList>
    </citation>
    <scope>NUCLEOTIDE SEQUENCE [LARGE SCALE GENOMIC DNA]</scope>
    <source>
        <strain evidence="2 3">NIH1004</strain>
    </source>
</reference>
<accession>A0A4S3JTH1</accession>
<evidence type="ECO:0000313" key="3">
    <source>
        <dbReference type="Proteomes" id="UP000308092"/>
    </source>
</evidence>
<dbReference type="Proteomes" id="UP000308092">
    <property type="component" value="Unassembled WGS sequence"/>
</dbReference>
<name>A0A4S3JTH1_9EURO</name>
<gene>
    <name evidence="2" type="ORF">EYZ11_003474</name>
</gene>
<proteinExistence type="predicted"/>
<sequence>MPAPDGYIEREYFLDGECWAADLHAVLLSFINNYRQKHHGAMRRRDGRYIRLLTSMQDKWGFVHEGPEIKAPVSGVCVECSRCCRKYVVEPLVPFFERHYPDSSVLMVQLDFWDNDTNETLDSDAGEDNNNVNIMNLGSFNDFSDGDAEYEEEGGLDLNMGDTEINTDSTGDSDGGDDLTHDDEDGFEDVDDIDDSDSDSDFNEDDDAVSLLNSTISYMLT</sequence>
<feature type="compositionally biased region" description="Acidic residues" evidence="1">
    <location>
        <begin position="174"/>
        <end position="207"/>
    </location>
</feature>
<protein>
    <submittedName>
        <fullName evidence="2">Uncharacterized protein</fullName>
    </submittedName>
</protein>
<dbReference type="VEuPathDB" id="FungiDB:EYZ11_003474"/>
<dbReference type="AlphaFoldDB" id="A0A4S3JTH1"/>
<keyword evidence="3" id="KW-1185">Reference proteome</keyword>
<evidence type="ECO:0000313" key="2">
    <source>
        <dbReference type="EMBL" id="THC97031.1"/>
    </source>
</evidence>
<feature type="region of interest" description="Disordered" evidence="1">
    <location>
        <begin position="143"/>
        <end position="207"/>
    </location>
</feature>
<organism evidence="2 3">
    <name type="scientific">Aspergillus tanneri</name>
    <dbReference type="NCBI Taxonomy" id="1220188"/>
    <lineage>
        <taxon>Eukaryota</taxon>
        <taxon>Fungi</taxon>
        <taxon>Dikarya</taxon>
        <taxon>Ascomycota</taxon>
        <taxon>Pezizomycotina</taxon>
        <taxon>Eurotiomycetes</taxon>
        <taxon>Eurotiomycetidae</taxon>
        <taxon>Eurotiales</taxon>
        <taxon>Aspergillaceae</taxon>
        <taxon>Aspergillus</taxon>
        <taxon>Aspergillus subgen. Circumdati</taxon>
    </lineage>
</organism>
<comment type="caution">
    <text evidence="2">The sequence shown here is derived from an EMBL/GenBank/DDBJ whole genome shotgun (WGS) entry which is preliminary data.</text>
</comment>